<dbReference type="EMBL" id="KZ309132">
    <property type="protein sequence ID" value="KAG8237198.1"/>
    <property type="molecule type" value="Genomic_DNA"/>
</dbReference>
<evidence type="ECO:0000256" key="2">
    <source>
        <dbReference type="ARBA" id="ARBA00022771"/>
    </source>
</evidence>
<dbReference type="AlphaFoldDB" id="A0A8K0P9S8"/>
<keyword evidence="3" id="KW-0862">Zinc</keyword>
<dbReference type="PANTHER" id="PTHR46359:SF2">
    <property type="entry name" value="GEO07743P1"/>
    <property type="match status" value="1"/>
</dbReference>
<protein>
    <recommendedName>
        <fullName evidence="6">RING-type domain-containing protein</fullName>
    </recommendedName>
</protein>
<dbReference type="SUPFAM" id="SSF57850">
    <property type="entry name" value="RING/U-box"/>
    <property type="match status" value="1"/>
</dbReference>
<evidence type="ECO:0000259" key="6">
    <source>
        <dbReference type="PROSITE" id="PS50089"/>
    </source>
</evidence>
<evidence type="ECO:0000256" key="5">
    <source>
        <dbReference type="SAM" id="MobiDB-lite"/>
    </source>
</evidence>
<dbReference type="PANTHER" id="PTHR46359">
    <property type="entry name" value="GEO07743P1"/>
    <property type="match status" value="1"/>
</dbReference>
<dbReference type="Proteomes" id="UP000792457">
    <property type="component" value="Unassembled WGS sequence"/>
</dbReference>
<dbReference type="InterPro" id="IPR042981">
    <property type="entry name" value="RNF11_RING-H2"/>
</dbReference>
<evidence type="ECO:0000313" key="7">
    <source>
        <dbReference type="EMBL" id="KAG8237198.1"/>
    </source>
</evidence>
<keyword evidence="2 4" id="KW-0863">Zinc-finger</keyword>
<dbReference type="GO" id="GO:0006511">
    <property type="term" value="P:ubiquitin-dependent protein catabolic process"/>
    <property type="evidence" value="ECO:0007669"/>
    <property type="project" value="TreeGrafter"/>
</dbReference>
<accession>A0A8K0P9S8</accession>
<comment type="caution">
    <text evidence="7">The sequence shown here is derived from an EMBL/GenBank/DDBJ whole genome shotgun (WGS) entry which is preliminary data.</text>
</comment>
<evidence type="ECO:0000256" key="3">
    <source>
        <dbReference type="ARBA" id="ARBA00022833"/>
    </source>
</evidence>
<dbReference type="OrthoDB" id="9984778at2759"/>
<dbReference type="Pfam" id="PF13639">
    <property type="entry name" value="zf-RING_2"/>
    <property type="match status" value="1"/>
</dbReference>
<gene>
    <name evidence="7" type="ORF">J437_LFUL016084</name>
</gene>
<evidence type="ECO:0000256" key="4">
    <source>
        <dbReference type="PROSITE-ProRule" id="PRU00175"/>
    </source>
</evidence>
<dbReference type="GO" id="GO:0000151">
    <property type="term" value="C:ubiquitin ligase complex"/>
    <property type="evidence" value="ECO:0007669"/>
    <property type="project" value="TreeGrafter"/>
</dbReference>
<dbReference type="InterPro" id="IPR013083">
    <property type="entry name" value="Znf_RING/FYVE/PHD"/>
</dbReference>
<sequence length="159" mass="17801">MRFLSENSQNFVEVEMGNCLKGSTADDISLLRGADSTRDSSSSDQLASSPPYPEAAPVYYPSPNVSRTATQLTEEEQVKIAKRIGLIQHLPTGTYERCKKNRECVICMIEFMIGDAVRCLPCMHTYHVDCIDDWLMRSFTCPSCMEPVDAALLTTYETN</sequence>
<evidence type="ECO:0000313" key="8">
    <source>
        <dbReference type="Proteomes" id="UP000792457"/>
    </source>
</evidence>
<reference evidence="7" key="2">
    <citation type="submission" date="2017-10" db="EMBL/GenBank/DDBJ databases">
        <title>Ladona fulva Genome sequencing and assembly.</title>
        <authorList>
            <person name="Murali S."/>
            <person name="Richards S."/>
            <person name="Bandaranaike D."/>
            <person name="Bellair M."/>
            <person name="Blankenburg K."/>
            <person name="Chao H."/>
            <person name="Dinh H."/>
            <person name="Doddapaneni H."/>
            <person name="Dugan-Rocha S."/>
            <person name="Elkadiri S."/>
            <person name="Gnanaolivu R."/>
            <person name="Hernandez B."/>
            <person name="Skinner E."/>
            <person name="Javaid M."/>
            <person name="Lee S."/>
            <person name="Li M."/>
            <person name="Ming W."/>
            <person name="Munidasa M."/>
            <person name="Muniz J."/>
            <person name="Nguyen L."/>
            <person name="Hughes D."/>
            <person name="Osuji N."/>
            <person name="Pu L.-L."/>
            <person name="Puazo M."/>
            <person name="Qu C."/>
            <person name="Quiroz J."/>
            <person name="Raj R."/>
            <person name="Weissenberger G."/>
            <person name="Xin Y."/>
            <person name="Zou X."/>
            <person name="Han Y."/>
            <person name="Worley K."/>
            <person name="Muzny D."/>
            <person name="Gibbs R."/>
        </authorList>
    </citation>
    <scope>NUCLEOTIDE SEQUENCE</scope>
    <source>
        <strain evidence="7">Sampled in the wild</strain>
    </source>
</reference>
<feature type="compositionally biased region" description="Low complexity" evidence="5">
    <location>
        <begin position="39"/>
        <end position="55"/>
    </location>
</feature>
<dbReference type="SMART" id="SM00184">
    <property type="entry name" value="RING"/>
    <property type="match status" value="1"/>
</dbReference>
<dbReference type="FunFam" id="3.30.40.10:FF:000883">
    <property type="entry name" value="Uncharacterized protein, isoform A"/>
    <property type="match status" value="1"/>
</dbReference>
<dbReference type="CDD" id="cd16468">
    <property type="entry name" value="RING-H2_RNF11"/>
    <property type="match status" value="1"/>
</dbReference>
<name>A0A8K0P9S8_LADFU</name>
<dbReference type="InterPro" id="IPR052804">
    <property type="entry name" value="UEC_component"/>
</dbReference>
<reference evidence="7" key="1">
    <citation type="submission" date="2013-04" db="EMBL/GenBank/DDBJ databases">
        <authorList>
            <person name="Qu J."/>
            <person name="Murali S.C."/>
            <person name="Bandaranaike D."/>
            <person name="Bellair M."/>
            <person name="Blankenburg K."/>
            <person name="Chao H."/>
            <person name="Dinh H."/>
            <person name="Doddapaneni H."/>
            <person name="Downs B."/>
            <person name="Dugan-Rocha S."/>
            <person name="Elkadiri S."/>
            <person name="Gnanaolivu R.D."/>
            <person name="Hernandez B."/>
            <person name="Javaid M."/>
            <person name="Jayaseelan J.C."/>
            <person name="Lee S."/>
            <person name="Li M."/>
            <person name="Ming W."/>
            <person name="Munidasa M."/>
            <person name="Muniz J."/>
            <person name="Nguyen L."/>
            <person name="Ongeri F."/>
            <person name="Osuji N."/>
            <person name="Pu L.-L."/>
            <person name="Puazo M."/>
            <person name="Qu C."/>
            <person name="Quiroz J."/>
            <person name="Raj R."/>
            <person name="Weissenberger G."/>
            <person name="Xin Y."/>
            <person name="Zou X."/>
            <person name="Han Y."/>
            <person name="Richards S."/>
            <person name="Worley K."/>
            <person name="Muzny D."/>
            <person name="Gibbs R."/>
        </authorList>
    </citation>
    <scope>NUCLEOTIDE SEQUENCE</scope>
    <source>
        <strain evidence="7">Sampled in the wild</strain>
    </source>
</reference>
<dbReference type="GO" id="GO:0008270">
    <property type="term" value="F:zinc ion binding"/>
    <property type="evidence" value="ECO:0007669"/>
    <property type="project" value="UniProtKB-KW"/>
</dbReference>
<dbReference type="PROSITE" id="PS50089">
    <property type="entry name" value="ZF_RING_2"/>
    <property type="match status" value="1"/>
</dbReference>
<keyword evidence="1" id="KW-0479">Metal-binding</keyword>
<keyword evidence="8" id="KW-1185">Reference proteome</keyword>
<organism evidence="7 8">
    <name type="scientific">Ladona fulva</name>
    <name type="common">Scarce chaser dragonfly</name>
    <name type="synonym">Libellula fulva</name>
    <dbReference type="NCBI Taxonomy" id="123851"/>
    <lineage>
        <taxon>Eukaryota</taxon>
        <taxon>Metazoa</taxon>
        <taxon>Ecdysozoa</taxon>
        <taxon>Arthropoda</taxon>
        <taxon>Hexapoda</taxon>
        <taxon>Insecta</taxon>
        <taxon>Pterygota</taxon>
        <taxon>Palaeoptera</taxon>
        <taxon>Odonata</taxon>
        <taxon>Epiprocta</taxon>
        <taxon>Anisoptera</taxon>
        <taxon>Libelluloidea</taxon>
        <taxon>Libellulidae</taxon>
        <taxon>Ladona</taxon>
    </lineage>
</organism>
<proteinExistence type="predicted"/>
<dbReference type="Gene3D" id="3.30.40.10">
    <property type="entry name" value="Zinc/RING finger domain, C3HC4 (zinc finger)"/>
    <property type="match status" value="1"/>
</dbReference>
<feature type="domain" description="RING-type" evidence="6">
    <location>
        <begin position="104"/>
        <end position="144"/>
    </location>
</feature>
<dbReference type="GO" id="GO:0061630">
    <property type="term" value="F:ubiquitin protein ligase activity"/>
    <property type="evidence" value="ECO:0007669"/>
    <property type="project" value="TreeGrafter"/>
</dbReference>
<dbReference type="InterPro" id="IPR001841">
    <property type="entry name" value="Znf_RING"/>
</dbReference>
<feature type="region of interest" description="Disordered" evidence="5">
    <location>
        <begin position="34"/>
        <end position="55"/>
    </location>
</feature>
<evidence type="ECO:0000256" key="1">
    <source>
        <dbReference type="ARBA" id="ARBA00022723"/>
    </source>
</evidence>